<name>A0ABS8TRP0_DATST</name>
<accession>A0ABS8TRP0</accession>
<evidence type="ECO:0000313" key="2">
    <source>
        <dbReference type="EMBL" id="MCD7473388.1"/>
    </source>
</evidence>
<proteinExistence type="predicted"/>
<gene>
    <name evidence="2" type="ORF">HAX54_015223</name>
</gene>
<protein>
    <submittedName>
        <fullName evidence="2">Uncharacterized protein</fullName>
    </submittedName>
</protein>
<dbReference type="Proteomes" id="UP000823775">
    <property type="component" value="Unassembled WGS sequence"/>
</dbReference>
<keyword evidence="3" id="KW-1185">Reference proteome</keyword>
<feature type="region of interest" description="Disordered" evidence="1">
    <location>
        <begin position="230"/>
        <end position="269"/>
    </location>
</feature>
<dbReference type="EMBL" id="JACEIK010001966">
    <property type="protein sequence ID" value="MCD7473388.1"/>
    <property type="molecule type" value="Genomic_DNA"/>
</dbReference>
<sequence>MTMYLSIALNVKCKGTIGTIVECFSIAGRRNIFQMENMKCRRDRGSRNKVFKKPILANKFQELQTEENEQEEYSSTNRINITADNKGSVGIDNGKCKEAEKEGDSTSYIMPSKMNKAAGKISYNDQQTGAEVGEKGEEKDVKQEESKEIPAGVEIATNSLSLRGLEEEPIPAKHKEVQEVWDIVIHYREKVEEKKSEGSSMEKGSNSTITSNLVEEKIFKDADLSPRIVKEVKSARKGKKQGNGEVAQPIRVQPKRLVSSHQSKREREH</sequence>
<comment type="caution">
    <text evidence="2">The sequence shown here is derived from an EMBL/GenBank/DDBJ whole genome shotgun (WGS) entry which is preliminary data.</text>
</comment>
<evidence type="ECO:0000256" key="1">
    <source>
        <dbReference type="SAM" id="MobiDB-lite"/>
    </source>
</evidence>
<reference evidence="2 3" key="1">
    <citation type="journal article" date="2021" name="BMC Genomics">
        <title>Datura genome reveals duplications of psychoactive alkaloid biosynthetic genes and high mutation rate following tissue culture.</title>
        <authorList>
            <person name="Rajewski A."/>
            <person name="Carter-House D."/>
            <person name="Stajich J."/>
            <person name="Litt A."/>
        </authorList>
    </citation>
    <scope>NUCLEOTIDE SEQUENCE [LARGE SCALE GENOMIC DNA]</scope>
    <source>
        <strain evidence="2">AR-01</strain>
    </source>
</reference>
<organism evidence="2 3">
    <name type="scientific">Datura stramonium</name>
    <name type="common">Jimsonweed</name>
    <name type="synonym">Common thornapple</name>
    <dbReference type="NCBI Taxonomy" id="4076"/>
    <lineage>
        <taxon>Eukaryota</taxon>
        <taxon>Viridiplantae</taxon>
        <taxon>Streptophyta</taxon>
        <taxon>Embryophyta</taxon>
        <taxon>Tracheophyta</taxon>
        <taxon>Spermatophyta</taxon>
        <taxon>Magnoliopsida</taxon>
        <taxon>eudicotyledons</taxon>
        <taxon>Gunneridae</taxon>
        <taxon>Pentapetalae</taxon>
        <taxon>asterids</taxon>
        <taxon>lamiids</taxon>
        <taxon>Solanales</taxon>
        <taxon>Solanaceae</taxon>
        <taxon>Solanoideae</taxon>
        <taxon>Datureae</taxon>
        <taxon>Datura</taxon>
    </lineage>
</organism>
<evidence type="ECO:0000313" key="3">
    <source>
        <dbReference type="Proteomes" id="UP000823775"/>
    </source>
</evidence>